<evidence type="ECO:0000313" key="2">
    <source>
        <dbReference type="Proteomes" id="UP000636010"/>
    </source>
</evidence>
<organism evidence="1 2">
    <name type="scientific">Marivirga lumbricoides</name>
    <dbReference type="NCBI Taxonomy" id="1046115"/>
    <lineage>
        <taxon>Bacteria</taxon>
        <taxon>Pseudomonadati</taxon>
        <taxon>Bacteroidota</taxon>
        <taxon>Cytophagia</taxon>
        <taxon>Cytophagales</taxon>
        <taxon>Marivirgaceae</taxon>
        <taxon>Marivirga</taxon>
    </lineage>
</organism>
<dbReference type="Pfam" id="PF13585">
    <property type="entry name" value="CHU_C"/>
    <property type="match status" value="1"/>
</dbReference>
<evidence type="ECO:0008006" key="3">
    <source>
        <dbReference type="Google" id="ProtNLM"/>
    </source>
</evidence>
<dbReference type="Proteomes" id="UP000636010">
    <property type="component" value="Unassembled WGS sequence"/>
</dbReference>
<keyword evidence="2" id="KW-1185">Reference proteome</keyword>
<evidence type="ECO:0000313" key="1">
    <source>
        <dbReference type="EMBL" id="GGC50219.1"/>
    </source>
</evidence>
<comment type="caution">
    <text evidence="1">The sequence shown here is derived from an EMBL/GenBank/DDBJ whole genome shotgun (WGS) entry which is preliminary data.</text>
</comment>
<dbReference type="Gene3D" id="2.60.40.10">
    <property type="entry name" value="Immunoglobulins"/>
    <property type="match status" value="1"/>
</dbReference>
<gene>
    <name evidence="1" type="ORF">GCM10011506_39850</name>
</gene>
<protein>
    <recommendedName>
        <fullName evidence="3">Ig-like domain-containing protein</fullName>
    </recommendedName>
</protein>
<reference evidence="2" key="1">
    <citation type="journal article" date="2019" name="Int. J. Syst. Evol. Microbiol.">
        <title>The Global Catalogue of Microorganisms (GCM) 10K type strain sequencing project: providing services to taxonomists for standard genome sequencing and annotation.</title>
        <authorList>
            <consortium name="The Broad Institute Genomics Platform"/>
            <consortium name="The Broad Institute Genome Sequencing Center for Infectious Disease"/>
            <person name="Wu L."/>
            <person name="Ma J."/>
        </authorList>
    </citation>
    <scope>NUCLEOTIDE SEQUENCE [LARGE SCALE GENOMIC DNA]</scope>
    <source>
        <strain evidence="2">CGMCC 1.10832</strain>
    </source>
</reference>
<sequence>MLLTITPAPLAEAGDDLSVCAGDVLNLSVSGTVSASNFSSLSWSSSGDGTFDDTSILEPVYTPGVADISNGTVVLTLTASGNGSCDPDVDTMTLTITAVPTADAGSDETICAATAYDLSTSTTSPTASNFSSVLWTTSGDGAFDDNTVLVPVYTPGANDATNGTVTLTLEAFGIGSCSSVTDNVVMTITPQPAANAGSDEEICATDVFDMNLFATAPTVSDNNGLLWSTSGTGTFGDASQLITTYTPSAADIAAGTVTLTLTALGNANCTDVSDDMVLTITPDAIAEAGDDLSVCAGDALDLSVSGTVSASNFSSLSWSSSGDGAFDDTSVLDPVYTPGVADISNGTVVLTLTASGNGSCDPDVDTMTLTITAAPTADAGSDEEVCSDVVFDMTASATSPTASNFSSVLWTTSGDGTFGDASSVVTTYTPGATDITNGTATLTLTANGNGSCDPAVDNMLLTITPAPLAEAGSDSALCDATQIDLSTLVTAPSAANGSIQWTTASSDGSFSDATVEQPIYTFGTDDIANGTAKLYLTVTGAGSCDPAVDSVEFILGQGPVVFAGIDSEICSNEIFDFASLAVADQPTASNVDSIRWETAGGDGAFGDIRTLLTTYTPGTQDSINGSVTLRLIGIGAASCVNDTSEMTLTITPAPLAEAGSDSTLCDATQIDLSTLVTAPSAANGSIQWTTASSDGSFSDATVEQPIYTFGTDDIANGTAKLYLTVTGAGSCDPAVDSVEFTISQGPVVFAGIDSEVCSNEIFDFASLAVADQPTASNVDSIRWETAGGDGAFGDIRTLLTTYTPGTQDSTNGSVTLRLIGIGAASCVNDTSTMTLTVSPAPNAGVGTDTTICNTTSSFDLNAQLADADAGTWTKTGGTGSGEDNTNIGTGIIDFTGATVGTYEYTYTVAATANCPEDTEVVTITVETIAVQNVTNLDPFDVCAGEDIFVNLDGSESGVTYEVLVNGAPTTPATTAVGGASPLNITLASGLFADGDVISVEGSIGSSCVTAMNNTFTVNIVPGIAIQDVGTPSALNICSGTDLTVSLTGSELGVTYEALVNDSPTGAVASGVAGGAGISISVPSSEFGNGDVVSVQGSNGVCTELMNGDITLNVIEIIDQSIQNAGTVEICTGDQFILILDDSEIGVDYELFISTSATGLIKPGDGDSLAFVLPNVTFSNVDLSIRATSGSCSLFLSDEVYLITKDDIVRQNVTNSNPTQICPGNDLIVSLDGSELGVDYEVLINGIASGTVLAGTGNPIDITLPSGNFVDGDSISVTGTFDACTYDMTGTFAVQEVSISISESITNPSACGASDGSIDIDVTGNNSGNFSFMWTLNGSATFLETTEDISGLSAGTYKVQVTDNITNCIDTALFTLQESATYTVVGTEVDQQQCGVSDGSIDITVTPTSATATFLWSGPGIDATNEANEDQNNLAPGSYEVTVSDNGCTVIEQFTIDPVQSIAATSNSNLATCGANDGVINVDVTQVGSNIYEIFVRDAGGTLVADSLNLDGTNNPIAFTGLGQGNYDITVRDVVTNCEINLSEVVSEDASFTINPPSITNITTCGAPEGAISLTFNGLVGPTTFNWTGPGGFTAGTQNISGLSEAGIYTITIEDAGCTVVRSFTITQPSDCDFDCNDFKVTALTEAASCFGIKDGKIFFLLRNVSDSDELVASVKPAGAPDTDYVSYTIDNPGKGLIVEIEDEFTSGTYTVFLEDIDQSCTTIPFNVNIGTKFNITSNLDITQPTCEVSTGTITVSLNGTTDSFTFELYEQANPATPIAVNTNGIFNTVDEGDYFIRFINNNANGCSLPDQQVIINNTAVVSPGAVDINVQQPDCNNPFGVVSASLNNLPSNYEFILINQSGVEVGRNTTGIFSGLTIGTYLMQFVNTVDPGACEIPDRGNIIVQNSGSFTVTVSDTVDVKCFGSNTGSVVLTLDGLSTAFYSIDNGTSWEKFTSGNPITGLPAINNILVSDSVGAAGCNISVAVNIGTISSEINLAGSITLVTEASCTSSELIGEIKVPEITGGVAPYIYLVDNEQVTLDDSRIISGLSRTVRNLVVIDSAGCAKAFEIGSIVSPNEVRLLSVREIEPDNNCLNEPQGIKIAFSEATLLSVPGPYELVINKVGDTSSETIPLVSSGIADSVFIIGQDLFNFEKGASYRYTIRSVTNDQACSADGIIPINGGAIVPDFTLEGVDVACFGESGSIMISNIIADPTIPLFVELFIGNSTIADETFILDAIPQSRRFIIGVNNFGQVTAGDYFVRIAQLPQNCGNIAITSNTKEVAIDAPTNQLQVELVPEPNLAPGIVLDRENMNPMPTTRPDKANGAISIRLVSTTSALSYSAQIFLLEPLGGNNRSDYILPDEPQLFNSSQTLTFNNLLPGIYEIEYYDSFGCGLSGDRLVFGEDGTSNLVVDFDRSPFIPNLFTPNNDGKNDVFEILNLPDNGAELIVTNRSGAIVYKNDNYRPSDLWDGGDQPDGIYFYQLTVDNTVQNGWVEILRGRPRR</sequence>
<accession>A0ABQ1MZS9</accession>
<proteinExistence type="predicted"/>
<name>A0ABQ1MZS9_9BACT</name>
<dbReference type="EMBL" id="BMEC01000014">
    <property type="protein sequence ID" value="GGC50219.1"/>
    <property type="molecule type" value="Genomic_DNA"/>
</dbReference>
<dbReference type="InterPro" id="IPR013783">
    <property type="entry name" value="Ig-like_fold"/>
</dbReference>